<feature type="compositionally biased region" description="Basic and acidic residues" evidence="1">
    <location>
        <begin position="235"/>
        <end position="247"/>
    </location>
</feature>
<evidence type="ECO:0000259" key="3">
    <source>
        <dbReference type="Pfam" id="PF23186"/>
    </source>
</evidence>
<dbReference type="RefSeq" id="WP_110481355.1">
    <property type="nucleotide sequence ID" value="NZ_CP024988.1"/>
</dbReference>
<dbReference type="InterPro" id="IPR029063">
    <property type="entry name" value="SAM-dependent_MTases_sf"/>
</dbReference>
<dbReference type="GO" id="GO:0102559">
    <property type="term" value="F:peptide chain release factor N(5)-glutamine methyltransferase activity"/>
    <property type="evidence" value="ECO:0007669"/>
    <property type="project" value="UniProtKB-EC"/>
</dbReference>
<keyword evidence="5" id="KW-0489">Methyltransferase</keyword>
<dbReference type="SUPFAM" id="SSF53335">
    <property type="entry name" value="S-adenosyl-L-methionine-dependent methyltransferases"/>
    <property type="match status" value="1"/>
</dbReference>
<dbReference type="InterPro" id="IPR007848">
    <property type="entry name" value="Small_mtfrase_dom"/>
</dbReference>
<dbReference type="OrthoDB" id="129465at2"/>
<dbReference type="InterPro" id="IPR055487">
    <property type="entry name" value="DUF7059"/>
</dbReference>
<dbReference type="Pfam" id="PF25004">
    <property type="entry name" value="DUF7782"/>
    <property type="match status" value="1"/>
</dbReference>
<evidence type="ECO:0000313" key="6">
    <source>
        <dbReference type="Proteomes" id="UP000247696"/>
    </source>
</evidence>
<dbReference type="STRING" id="1737425.GCA_900049755_00030"/>
<dbReference type="Proteomes" id="UP000247696">
    <property type="component" value="Chromosome"/>
</dbReference>
<protein>
    <submittedName>
        <fullName evidence="5">Release factor glutamine methyltransferase</fullName>
        <ecNumber evidence="5">2.1.1.297</ecNumber>
    </submittedName>
</protein>
<dbReference type="PROSITE" id="PS00092">
    <property type="entry name" value="N6_MTASE"/>
    <property type="match status" value="1"/>
</dbReference>
<dbReference type="InterPro" id="IPR056684">
    <property type="entry name" value="DUF7782"/>
</dbReference>
<proteinExistence type="predicted"/>
<organism evidence="5 6">
    <name type="scientific">Corynebacterium provencense</name>
    <dbReference type="NCBI Taxonomy" id="1737425"/>
    <lineage>
        <taxon>Bacteria</taxon>
        <taxon>Bacillati</taxon>
        <taxon>Actinomycetota</taxon>
        <taxon>Actinomycetes</taxon>
        <taxon>Mycobacteriales</taxon>
        <taxon>Corynebacteriaceae</taxon>
        <taxon>Corynebacterium</taxon>
    </lineage>
</organism>
<dbReference type="KEGG" id="cpre:Csp1_12650"/>
<feature type="region of interest" description="Disordered" evidence="1">
    <location>
        <begin position="235"/>
        <end position="256"/>
    </location>
</feature>
<keyword evidence="5" id="KW-0808">Transferase</keyword>
<feature type="domain" description="DUF7782" evidence="4">
    <location>
        <begin position="434"/>
        <end position="550"/>
    </location>
</feature>
<sequence length="578" mass="62326">MTDPRTWCADPGDPALGDLVTALTALGYRKDSILSVLGAVGWRETLRGNPAAALRRLRQMTGSGPQATPDQVPSRATLLTEAFFLRRPVTRSRLVSVLGADLVDRLCTARVLVLSAAEPVTAPDPDPAGHPDPLLVPTVDIRPVDSEFAPDQGVLIASDPDASLDVRIPAPEHVPGVGRAPLTLLNQVPPDRAGKLLDLGTGSGVLALTLPADTVVATDIHERALDFARASERSVLRRDAGRPESRSGSHTGARSPVDWRAGSWFDPVRDEKFDRIVSNPPFVIGDGTVGHIYRDSGMELDGASRLVTSGAAEHLCPGGTAHLLGAWATGFDRSPASRVASWLPDEGIRAWVIQRDEVDPETYVRTWLTDESVDLRTPAGRQRTLDWLDMFDLRGITRIGMGYLHLQRIDGPTEVTFEEITTPDPGYFGGEVTEWFRRSAWLSDRDAGDVLAARYAVRPTVARETVELPDPSGMGFRTVALRLTRTDGPRFSHEIDAPLSAVVAGLNPRGLSLGDTAGLYCAVNGLDEDEFTSALCPLAVDLVRHGILLPADLLDDPVDSDDLDDRDDRDATDGGSTR</sequence>
<dbReference type="AlphaFoldDB" id="A0A2Z3YMF9"/>
<evidence type="ECO:0000259" key="4">
    <source>
        <dbReference type="Pfam" id="PF25004"/>
    </source>
</evidence>
<dbReference type="Pfam" id="PF23186">
    <property type="entry name" value="DUF7059"/>
    <property type="match status" value="1"/>
</dbReference>
<dbReference type="GO" id="GO:0003676">
    <property type="term" value="F:nucleic acid binding"/>
    <property type="evidence" value="ECO:0007669"/>
    <property type="project" value="InterPro"/>
</dbReference>
<evidence type="ECO:0000259" key="2">
    <source>
        <dbReference type="Pfam" id="PF05175"/>
    </source>
</evidence>
<feature type="domain" description="Methyltransferase small" evidence="2">
    <location>
        <begin position="183"/>
        <end position="292"/>
    </location>
</feature>
<accession>A0A2Z3YMF9</accession>
<name>A0A2Z3YMF9_9CORY</name>
<feature type="region of interest" description="Disordered" evidence="1">
    <location>
        <begin position="558"/>
        <end position="578"/>
    </location>
</feature>
<reference evidence="6" key="1">
    <citation type="submission" date="2017-11" db="EMBL/GenBank/DDBJ databases">
        <title>Otitis media/interna in a cat caused by the recently described species Corynebacterium provencense.</title>
        <authorList>
            <person name="Kittl S."/>
            <person name="Brodard I."/>
            <person name="Rychener L."/>
            <person name="Jores J."/>
            <person name="Roosje P."/>
            <person name="Gobeli Brawand S."/>
        </authorList>
    </citation>
    <scope>NUCLEOTIDE SEQUENCE [LARGE SCALE GENOMIC DNA]</scope>
    <source>
        <strain evidence="6">17KM38</strain>
    </source>
</reference>
<evidence type="ECO:0000256" key="1">
    <source>
        <dbReference type="SAM" id="MobiDB-lite"/>
    </source>
</evidence>
<dbReference type="InterPro" id="IPR002052">
    <property type="entry name" value="DNA_methylase_N6_adenine_CS"/>
</dbReference>
<dbReference type="CDD" id="cd02440">
    <property type="entry name" value="AdoMet_MTases"/>
    <property type="match status" value="1"/>
</dbReference>
<dbReference type="EC" id="2.1.1.297" evidence="5"/>
<evidence type="ECO:0000313" key="5">
    <source>
        <dbReference type="EMBL" id="AWT26065.1"/>
    </source>
</evidence>
<keyword evidence="6" id="KW-1185">Reference proteome</keyword>
<dbReference type="Pfam" id="PF05175">
    <property type="entry name" value="MTS"/>
    <property type="match status" value="1"/>
</dbReference>
<gene>
    <name evidence="5" type="primary">prmC_3</name>
    <name evidence="5" type="ORF">Csp1_12650</name>
</gene>
<dbReference type="Gene3D" id="3.40.50.150">
    <property type="entry name" value="Vaccinia Virus protein VP39"/>
    <property type="match status" value="1"/>
</dbReference>
<feature type="domain" description="DUF7059" evidence="3">
    <location>
        <begin position="25"/>
        <end position="116"/>
    </location>
</feature>
<dbReference type="EMBL" id="CP024988">
    <property type="protein sequence ID" value="AWT26065.1"/>
    <property type="molecule type" value="Genomic_DNA"/>
</dbReference>
<dbReference type="GO" id="GO:0032259">
    <property type="term" value="P:methylation"/>
    <property type="evidence" value="ECO:0007669"/>
    <property type="project" value="UniProtKB-KW"/>
</dbReference>